<evidence type="ECO:0000256" key="5">
    <source>
        <dbReference type="ARBA" id="ARBA00022842"/>
    </source>
</evidence>
<dbReference type="EMBL" id="JAYJJT010000009">
    <property type="protein sequence ID" value="MEB3050056.1"/>
    <property type="molecule type" value="Genomic_DNA"/>
</dbReference>
<keyword evidence="4 6" id="KW-0378">Hydrolase</keyword>
<evidence type="ECO:0000259" key="7">
    <source>
        <dbReference type="Pfam" id="PF01850"/>
    </source>
</evidence>
<comment type="function">
    <text evidence="6">Toxic component of a toxin-antitoxin (TA) system. An RNase.</text>
</comment>
<evidence type="ECO:0000313" key="8">
    <source>
        <dbReference type="EMBL" id="MEB3050056.1"/>
    </source>
</evidence>
<accession>A0ABU5YJ38</accession>
<sequence>MPGRAFIDTNVLVYAVDEADPAKKRLARTLLADTPELVLSAQVLGEFYVTVTRKLAVAVTPDTASELVKRLARLPCIAIDQELVQRATVASQRWQLSYWDALVLEAARQAGCERILTEDLTDGAVYDGVRIENPFVVG</sequence>
<keyword evidence="9" id="KW-1185">Reference proteome</keyword>
<protein>
    <recommendedName>
        <fullName evidence="6">Ribonuclease VapC</fullName>
        <shortName evidence="6">RNase VapC</shortName>
        <ecNumber evidence="6">3.1.-.-</ecNumber>
    </recommendedName>
    <alternativeName>
        <fullName evidence="6">Toxin VapC</fullName>
    </alternativeName>
</protein>
<dbReference type="SUPFAM" id="SSF88723">
    <property type="entry name" value="PIN domain-like"/>
    <property type="match status" value="1"/>
</dbReference>
<dbReference type="HAMAP" id="MF_00265">
    <property type="entry name" value="VapC_Nob1"/>
    <property type="match status" value="1"/>
</dbReference>
<keyword evidence="3 6" id="KW-0479">Metal-binding</keyword>
<dbReference type="Pfam" id="PF01850">
    <property type="entry name" value="PIN"/>
    <property type="match status" value="1"/>
</dbReference>
<comment type="cofactor">
    <cofactor evidence="6">
        <name>Mg(2+)</name>
        <dbReference type="ChEBI" id="CHEBI:18420"/>
    </cofactor>
</comment>
<comment type="caution">
    <text evidence="8">The sequence shown here is derived from an EMBL/GenBank/DDBJ whole genome shotgun (WGS) entry which is preliminary data.</text>
</comment>
<name>A0ABU5YJ38_9MYCO</name>
<dbReference type="RefSeq" id="WP_224864183.1">
    <property type="nucleotide sequence ID" value="NZ_JAYJJS010000005.1"/>
</dbReference>
<keyword evidence="1 6" id="KW-1277">Toxin-antitoxin system</keyword>
<evidence type="ECO:0000313" key="9">
    <source>
        <dbReference type="Proteomes" id="UP001299046"/>
    </source>
</evidence>
<dbReference type="EC" id="3.1.-.-" evidence="6"/>
<evidence type="ECO:0000256" key="4">
    <source>
        <dbReference type="ARBA" id="ARBA00022801"/>
    </source>
</evidence>
<feature type="domain" description="PIN" evidence="7">
    <location>
        <begin position="6"/>
        <end position="119"/>
    </location>
</feature>
<evidence type="ECO:0000256" key="1">
    <source>
        <dbReference type="ARBA" id="ARBA00022649"/>
    </source>
</evidence>
<proteinExistence type="inferred from homology"/>
<evidence type="ECO:0000256" key="2">
    <source>
        <dbReference type="ARBA" id="ARBA00022722"/>
    </source>
</evidence>
<dbReference type="InterPro" id="IPR029060">
    <property type="entry name" value="PIN-like_dom_sf"/>
</dbReference>
<keyword evidence="6" id="KW-0800">Toxin</keyword>
<dbReference type="Proteomes" id="UP001299046">
    <property type="component" value="Unassembled WGS sequence"/>
</dbReference>
<organism evidence="8 9">
    <name type="scientific">[Mycobacterium] zoologicum</name>
    <dbReference type="NCBI Taxonomy" id="2872311"/>
    <lineage>
        <taxon>Bacteria</taxon>
        <taxon>Bacillati</taxon>
        <taxon>Actinomycetota</taxon>
        <taxon>Actinomycetes</taxon>
        <taxon>Mycobacteriales</taxon>
        <taxon>Mycobacteriaceae</taxon>
        <taxon>Mycolicibacter</taxon>
    </lineage>
</organism>
<dbReference type="InterPro" id="IPR002716">
    <property type="entry name" value="PIN_dom"/>
</dbReference>
<feature type="binding site" evidence="6">
    <location>
        <position position="8"/>
    </location>
    <ligand>
        <name>Mg(2+)</name>
        <dbReference type="ChEBI" id="CHEBI:18420"/>
    </ligand>
</feature>
<comment type="similarity">
    <text evidence="6">Belongs to the PINc/VapC protein family.</text>
</comment>
<reference evidence="8 9" key="1">
    <citation type="submission" date="2023-12" db="EMBL/GenBank/DDBJ databases">
        <title>Description of new species of Mycobacterium terrae complex isolated from sewage at the Sao Paulo Zoological Park Foundation in Brazil.</title>
        <authorList>
            <person name="Romagnoli C.L."/>
            <person name="Conceicao E.C."/>
            <person name="Machado E."/>
            <person name="Barreto L.B.P.F."/>
            <person name="Sharma A."/>
            <person name="Silva N.M."/>
            <person name="Marques L.E."/>
            <person name="Juliana M.A."/>
            <person name="Lourenco M.C.S."/>
            <person name="Digiampietri L.A."/>
            <person name="Suffys P.N."/>
            <person name="Viana-Niero C."/>
        </authorList>
    </citation>
    <scope>NUCLEOTIDE SEQUENCE [LARGE SCALE GENOMIC DNA]</scope>
    <source>
        <strain evidence="8 9">MYC123</strain>
    </source>
</reference>
<dbReference type="InterPro" id="IPR022907">
    <property type="entry name" value="VapC_family"/>
</dbReference>
<evidence type="ECO:0000256" key="3">
    <source>
        <dbReference type="ARBA" id="ARBA00022723"/>
    </source>
</evidence>
<dbReference type="CDD" id="cd18692">
    <property type="entry name" value="PIN_VapC-like"/>
    <property type="match status" value="1"/>
</dbReference>
<keyword evidence="5 6" id="KW-0460">Magnesium</keyword>
<feature type="binding site" evidence="6">
    <location>
        <position position="100"/>
    </location>
    <ligand>
        <name>Mg(2+)</name>
        <dbReference type="ChEBI" id="CHEBI:18420"/>
    </ligand>
</feature>
<keyword evidence="2 6" id="KW-0540">Nuclease</keyword>
<dbReference type="Gene3D" id="3.40.50.1010">
    <property type="entry name" value="5'-nuclease"/>
    <property type="match status" value="1"/>
</dbReference>
<evidence type="ECO:0000256" key="6">
    <source>
        <dbReference type="HAMAP-Rule" id="MF_00265"/>
    </source>
</evidence>
<gene>
    <name evidence="6" type="primary">vapC</name>
    <name evidence="8" type="ORF">KV112_09970</name>
</gene>